<dbReference type="EMBL" id="ADKX01000019">
    <property type="protein sequence ID" value="EFW05629.1"/>
    <property type="molecule type" value="Genomic_DNA"/>
</dbReference>
<evidence type="ECO:0000256" key="1">
    <source>
        <dbReference type="ARBA" id="ARBA00023002"/>
    </source>
</evidence>
<dbReference type="PANTHER" id="PTHR11496:SF104">
    <property type="entry name" value="3-DEOXY-ALPHA-D-MANNO-OCTULOSONATE 8-OXIDASE"/>
    <property type="match status" value="1"/>
</dbReference>
<dbReference type="SUPFAM" id="SSF56796">
    <property type="entry name" value="Dehydroquinate synthase-like"/>
    <property type="match status" value="1"/>
</dbReference>
<evidence type="ECO:0000313" key="5">
    <source>
        <dbReference type="Proteomes" id="UP000003157"/>
    </source>
</evidence>
<dbReference type="InterPro" id="IPR056798">
    <property type="entry name" value="ADH_Fe_C"/>
</dbReference>
<keyword evidence="5" id="KW-1185">Reference proteome</keyword>
<organism evidence="4 5">
    <name type="scientific">Coprobacillus cateniformis</name>
    <dbReference type="NCBI Taxonomy" id="100884"/>
    <lineage>
        <taxon>Bacteria</taxon>
        <taxon>Bacillati</taxon>
        <taxon>Bacillota</taxon>
        <taxon>Erysipelotrichia</taxon>
        <taxon>Erysipelotrichales</taxon>
        <taxon>Coprobacillaceae</taxon>
        <taxon>Coprobacillus</taxon>
    </lineage>
</organism>
<dbReference type="Gene3D" id="1.20.1090.10">
    <property type="entry name" value="Dehydroquinate synthase-like - alpha domain"/>
    <property type="match status" value="1"/>
</dbReference>
<feature type="domain" description="Alcohol dehydrogenase iron-type/glycerol dehydrogenase GldA" evidence="2">
    <location>
        <begin position="9"/>
        <end position="182"/>
    </location>
</feature>
<protein>
    <submittedName>
        <fullName evidence="4">Iron-containing alcohol dehydrogenase</fullName>
    </submittedName>
</protein>
<dbReference type="Pfam" id="PF25137">
    <property type="entry name" value="ADH_Fe_C"/>
    <property type="match status" value="1"/>
</dbReference>
<dbReference type="HOGENOM" id="CLU_007207_0_4_9"/>
<dbReference type="eggNOG" id="COG1454">
    <property type="taxonomic scope" value="Bacteria"/>
</dbReference>
<dbReference type="CDD" id="cd08185">
    <property type="entry name" value="Fe-ADH-like"/>
    <property type="match status" value="1"/>
</dbReference>
<dbReference type="Pfam" id="PF00465">
    <property type="entry name" value="Fe-ADH"/>
    <property type="match status" value="1"/>
</dbReference>
<dbReference type="InterPro" id="IPR039697">
    <property type="entry name" value="Alcohol_dehydrogenase_Fe"/>
</dbReference>
<comment type="caution">
    <text evidence="4">The sequence shown here is derived from an EMBL/GenBank/DDBJ whole genome shotgun (WGS) entry which is preliminary data.</text>
</comment>
<dbReference type="GO" id="GO:0046872">
    <property type="term" value="F:metal ion binding"/>
    <property type="evidence" value="ECO:0007669"/>
    <property type="project" value="InterPro"/>
</dbReference>
<evidence type="ECO:0000259" key="3">
    <source>
        <dbReference type="Pfam" id="PF25137"/>
    </source>
</evidence>
<feature type="domain" description="Fe-containing alcohol dehydrogenase-like C-terminal" evidence="3">
    <location>
        <begin position="193"/>
        <end position="389"/>
    </location>
</feature>
<dbReference type="GO" id="GO:0004022">
    <property type="term" value="F:alcohol dehydrogenase (NAD+) activity"/>
    <property type="evidence" value="ECO:0007669"/>
    <property type="project" value="UniProtKB-ARBA"/>
</dbReference>
<gene>
    <name evidence="4" type="ORF">HMPREF9488_01099</name>
</gene>
<reference evidence="4 5" key="1">
    <citation type="submission" date="2010-12" db="EMBL/GenBank/DDBJ databases">
        <title>The Genome Sequence of Coprobacillus sp. strain 29_1.</title>
        <authorList>
            <consortium name="The Broad Institute Genome Sequencing Platform"/>
            <person name="Earl A."/>
            <person name="Ward D."/>
            <person name="Feldgarden M."/>
            <person name="Gevers D."/>
            <person name="Daigneault M."/>
            <person name="Sibley C.D."/>
            <person name="White A."/>
            <person name="Strauss J."/>
            <person name="Allen-Vercoe E."/>
            <person name="Young S.K."/>
            <person name="Zeng Q."/>
            <person name="Gargeya S."/>
            <person name="Fitzgerald M."/>
            <person name="Haas B."/>
            <person name="Abouelleil A."/>
            <person name="Alvarado L."/>
            <person name="Arachchi H.M."/>
            <person name="Berlin A."/>
            <person name="Brown A."/>
            <person name="Chapman S.B."/>
            <person name="Chen Z."/>
            <person name="Dunbar C."/>
            <person name="Freedman E."/>
            <person name="Gearin G."/>
            <person name="Gellesch M."/>
            <person name="Goldberg J."/>
            <person name="Griggs A."/>
            <person name="Gujja S."/>
            <person name="Heilman E."/>
            <person name="Heiman D."/>
            <person name="Howarth C."/>
            <person name="Larson L."/>
            <person name="Lui A."/>
            <person name="MacDonald P.J.P."/>
            <person name="Mehta T."/>
            <person name="Montmayeur A."/>
            <person name="Murphy C."/>
            <person name="Neiman D."/>
            <person name="Pearson M."/>
            <person name="Priest M."/>
            <person name="Roberts A."/>
            <person name="Saif S."/>
            <person name="Shea T."/>
            <person name="Shenoy N."/>
            <person name="Sisk P."/>
            <person name="Stolte C."/>
            <person name="Sykes S."/>
            <person name="White J."/>
            <person name="Yandava C."/>
            <person name="Nusbaum C."/>
            <person name="Birren B."/>
        </authorList>
    </citation>
    <scope>NUCLEOTIDE SEQUENCE [LARGE SCALE GENOMIC DNA]</scope>
    <source>
        <strain evidence="4 5">29_1</strain>
    </source>
</reference>
<dbReference type="Proteomes" id="UP000003157">
    <property type="component" value="Unassembled WGS sequence"/>
</dbReference>
<dbReference type="PANTHER" id="PTHR11496">
    <property type="entry name" value="ALCOHOL DEHYDROGENASE"/>
    <property type="match status" value="1"/>
</dbReference>
<proteinExistence type="predicted"/>
<keyword evidence="1" id="KW-0560">Oxidoreductase</keyword>
<dbReference type="FunFam" id="3.40.50.1970:FF:000003">
    <property type="entry name" value="Alcohol dehydrogenase, iron-containing"/>
    <property type="match status" value="1"/>
</dbReference>
<sequence length="390" mass="42728">MMNFKYYIPTRILFGTGSLQQLGDQELPGKKAMIVTTHGQSVKKYGYLDRVIEQLEKQNIEYLLFDKILPNPIKSHVNEGGRLAKDEHVNFIIGLGGGSAIDAAKAIAIMATNDGDYWDYVHGGTGLGKEVVHDPLPIVAITTTAGTGTEADPWTVTTKEETGEKIGSGYDKTFPFLSIVDPELMLTVPSLLTAYQGFDALFHSCEGYLNKAHNPISDMYALKSIELIGKSLEIVVKDGKNIKAREDVALANTLAGMVESISGCISEHSIAHAMSGYVPNFEHGAALISISKEYYTMLIEKHACDQRIIDMAKALGNKDAKKPQDFVYALVNLQAHCGVDGIKMSDYGMTYDDLPRFVQSARETMGGLFDSDPIEVSDNDVLNILQKSYK</sequence>
<accession>E7G8L1</accession>
<evidence type="ECO:0000313" key="4">
    <source>
        <dbReference type="EMBL" id="EFW05629.1"/>
    </source>
</evidence>
<dbReference type="Gene3D" id="3.40.50.1970">
    <property type="match status" value="1"/>
</dbReference>
<dbReference type="InterPro" id="IPR001670">
    <property type="entry name" value="ADH_Fe/GldA"/>
</dbReference>
<dbReference type="AlphaFoldDB" id="E7G8L1"/>
<name>E7G8L1_9FIRM</name>
<dbReference type="STRING" id="100884.GCA_000269565_02944"/>
<evidence type="ECO:0000259" key="2">
    <source>
        <dbReference type="Pfam" id="PF00465"/>
    </source>
</evidence>